<comment type="caution">
    <text evidence="2">The sequence shown here is derived from an EMBL/GenBank/DDBJ whole genome shotgun (WGS) entry which is preliminary data.</text>
</comment>
<accession>A0AAV7P1N6</accession>
<sequence length="107" mass="11616">MVRTKGRHMQQTNKMDNYAVSSVAGDLGAVGGDGGTRRRDGTGPPRKPLLREIMAAIHNLKGSQEPRLDAVVVDVSLLRVDLQKVSDKVLTAETDIARPGHWRSKCG</sequence>
<organism evidence="2 3">
    <name type="scientific">Pleurodeles waltl</name>
    <name type="common">Iberian ribbed newt</name>
    <dbReference type="NCBI Taxonomy" id="8319"/>
    <lineage>
        <taxon>Eukaryota</taxon>
        <taxon>Metazoa</taxon>
        <taxon>Chordata</taxon>
        <taxon>Craniata</taxon>
        <taxon>Vertebrata</taxon>
        <taxon>Euteleostomi</taxon>
        <taxon>Amphibia</taxon>
        <taxon>Batrachia</taxon>
        <taxon>Caudata</taxon>
        <taxon>Salamandroidea</taxon>
        <taxon>Salamandridae</taxon>
        <taxon>Pleurodelinae</taxon>
        <taxon>Pleurodeles</taxon>
    </lineage>
</organism>
<evidence type="ECO:0000256" key="1">
    <source>
        <dbReference type="SAM" id="MobiDB-lite"/>
    </source>
</evidence>
<evidence type="ECO:0000313" key="3">
    <source>
        <dbReference type="Proteomes" id="UP001066276"/>
    </source>
</evidence>
<protein>
    <submittedName>
        <fullName evidence="2">Uncharacterized protein</fullName>
    </submittedName>
</protein>
<reference evidence="2" key="1">
    <citation type="journal article" date="2022" name="bioRxiv">
        <title>Sequencing and chromosome-scale assembly of the giantPleurodeles waltlgenome.</title>
        <authorList>
            <person name="Brown T."/>
            <person name="Elewa A."/>
            <person name="Iarovenko S."/>
            <person name="Subramanian E."/>
            <person name="Araus A.J."/>
            <person name="Petzold A."/>
            <person name="Susuki M."/>
            <person name="Suzuki K.-i.T."/>
            <person name="Hayashi T."/>
            <person name="Toyoda A."/>
            <person name="Oliveira C."/>
            <person name="Osipova E."/>
            <person name="Leigh N.D."/>
            <person name="Simon A."/>
            <person name="Yun M.H."/>
        </authorList>
    </citation>
    <scope>NUCLEOTIDE SEQUENCE</scope>
    <source>
        <strain evidence="2">20211129_DDA</strain>
        <tissue evidence="2">Liver</tissue>
    </source>
</reference>
<evidence type="ECO:0000313" key="2">
    <source>
        <dbReference type="EMBL" id="KAJ1119075.1"/>
    </source>
</evidence>
<dbReference type="Proteomes" id="UP001066276">
    <property type="component" value="Chromosome 8"/>
</dbReference>
<gene>
    <name evidence="2" type="ORF">NDU88_007261</name>
</gene>
<keyword evidence="3" id="KW-1185">Reference proteome</keyword>
<feature type="region of interest" description="Disordered" evidence="1">
    <location>
        <begin position="28"/>
        <end position="47"/>
    </location>
</feature>
<dbReference type="AlphaFoldDB" id="A0AAV7P1N6"/>
<dbReference type="EMBL" id="JANPWB010000012">
    <property type="protein sequence ID" value="KAJ1119075.1"/>
    <property type="molecule type" value="Genomic_DNA"/>
</dbReference>
<name>A0AAV7P1N6_PLEWA</name>
<proteinExistence type="predicted"/>